<dbReference type="RefSeq" id="WP_136425577.1">
    <property type="nucleotide sequence ID" value="NZ_SSSN01000021.1"/>
</dbReference>
<sequence>MVDVLVEYSVLNELNGSLKQIIVELQEAESRATTLEGDIGDPYGRNKLREAAEEFEDGWDDRRKALKEDLMKIQERVEGTGQGWANWDTEVSSKLAVESIEADTMPKAN</sequence>
<keyword evidence="2" id="KW-0966">Cell projection</keyword>
<feature type="coiled-coil region" evidence="1">
    <location>
        <begin position="11"/>
        <end position="38"/>
    </location>
</feature>
<comment type="caution">
    <text evidence="2">The sequence shown here is derived from an EMBL/GenBank/DDBJ whole genome shotgun (WGS) entry which is preliminary data.</text>
</comment>
<evidence type="ECO:0000256" key="1">
    <source>
        <dbReference type="SAM" id="Coils"/>
    </source>
</evidence>
<protein>
    <submittedName>
        <fullName evidence="2">Flagellar protein FlgN</fullName>
    </submittedName>
</protein>
<dbReference type="Proteomes" id="UP000307380">
    <property type="component" value="Unassembled WGS sequence"/>
</dbReference>
<gene>
    <name evidence="2" type="ORF">E6C70_16510</name>
</gene>
<evidence type="ECO:0000313" key="3">
    <source>
        <dbReference type="Proteomes" id="UP000307380"/>
    </source>
</evidence>
<reference evidence="2 3" key="1">
    <citation type="submission" date="2019-04" db="EMBL/GenBank/DDBJ databases">
        <authorList>
            <person name="Jiang L."/>
        </authorList>
    </citation>
    <scope>NUCLEOTIDE SEQUENCE [LARGE SCALE GENOMIC DNA]</scope>
    <source>
        <strain evidence="2 3">YIM 131861</strain>
    </source>
</reference>
<accession>A0A4S4FED9</accession>
<keyword evidence="1" id="KW-0175">Coiled coil</keyword>
<dbReference type="OrthoDB" id="5195569at2"/>
<keyword evidence="2" id="KW-0969">Cilium</keyword>
<evidence type="ECO:0000313" key="2">
    <source>
        <dbReference type="EMBL" id="THG28388.1"/>
    </source>
</evidence>
<keyword evidence="3" id="KW-1185">Reference proteome</keyword>
<proteinExistence type="predicted"/>
<dbReference type="EMBL" id="SSSN01000021">
    <property type="protein sequence ID" value="THG28388.1"/>
    <property type="molecule type" value="Genomic_DNA"/>
</dbReference>
<dbReference type="AlphaFoldDB" id="A0A4S4FED9"/>
<name>A0A4S4FED9_9MICO</name>
<keyword evidence="2" id="KW-0282">Flagellum</keyword>
<organism evidence="2 3">
    <name type="scientific">Orlajensenia flava</name>
    <dbReference type="NCBI Taxonomy" id="2565934"/>
    <lineage>
        <taxon>Bacteria</taxon>
        <taxon>Bacillati</taxon>
        <taxon>Actinomycetota</taxon>
        <taxon>Actinomycetes</taxon>
        <taxon>Micrococcales</taxon>
        <taxon>Microbacteriaceae</taxon>
        <taxon>Orlajensenia</taxon>
    </lineage>
</organism>